<dbReference type="Gene3D" id="2.60.40.10">
    <property type="entry name" value="Immunoglobulins"/>
    <property type="match status" value="1"/>
</dbReference>
<dbReference type="EMBL" id="FOGG01000002">
    <property type="protein sequence ID" value="SEQ91550.1"/>
    <property type="molecule type" value="Genomic_DNA"/>
</dbReference>
<dbReference type="SUPFAM" id="SSF49265">
    <property type="entry name" value="Fibronectin type III"/>
    <property type="match status" value="1"/>
</dbReference>
<dbReference type="Proteomes" id="UP000199572">
    <property type="component" value="Unassembled WGS sequence"/>
</dbReference>
<proteinExistence type="predicted"/>
<dbReference type="InterPro" id="IPR013783">
    <property type="entry name" value="Ig-like_fold"/>
</dbReference>
<protein>
    <recommendedName>
        <fullName evidence="1">Fibronectin type-III domain-containing protein</fullName>
    </recommendedName>
</protein>
<feature type="domain" description="Fibronectin type-III" evidence="1">
    <location>
        <begin position="41"/>
        <end position="126"/>
    </location>
</feature>
<dbReference type="InterPro" id="IPR011047">
    <property type="entry name" value="Quinoprotein_ADH-like_sf"/>
</dbReference>
<reference evidence="2 3" key="1">
    <citation type="submission" date="2016-10" db="EMBL/GenBank/DDBJ databases">
        <authorList>
            <person name="de Groot N.N."/>
        </authorList>
    </citation>
    <scope>NUCLEOTIDE SEQUENCE [LARGE SCALE GENOMIC DNA]</scope>
    <source>
        <strain evidence="2 3">DSM 18610</strain>
    </source>
</reference>
<gene>
    <name evidence="2" type="ORF">SAMN04488023_102124</name>
</gene>
<evidence type="ECO:0000313" key="2">
    <source>
        <dbReference type="EMBL" id="SEQ91550.1"/>
    </source>
</evidence>
<dbReference type="PROSITE" id="PS50853">
    <property type="entry name" value="FN3"/>
    <property type="match status" value="1"/>
</dbReference>
<evidence type="ECO:0000313" key="3">
    <source>
        <dbReference type="Proteomes" id="UP000199572"/>
    </source>
</evidence>
<sequence>MLSSCRMPFFCLIVAVLLSACKKESVFSEEDKFIEHIEEFSELKPEVSAAGYEFIEIQWKPIQNTHYKPVTYTIYLNDKKIIESLTANKYSLINLSAGQKYEIKVVASTTEGKQTSNALSASTLSPSNAGLSVYQEYRIHQFSVIGGNTSVQKLPDGGHLLVKLLQHEGYFDDDPFKIVIFRTDVHGNMVWYKLLRQKVSNTTIGGVMPLALHNNGQEGLMFLQNYVIKFSIANGEIILEKAYGDDLSKPSFQSIYYASNQQVIIGTQQGSLMAINPEDLSLLWNRMNIDRPGAIGDIKIDSKRNIYYIFRDRNDSYANIRVHKCNPEGEFIKSFLFDGTLPGEYNYGFNMSALLIDNQDKLYLFGKNYSYNFLRFFKFDTEGNVIKKNQTSDYLLADQAFFNTNGDIVLLGQVDGGGFATYSGLYVFDKDMNIKSKLFYKDIPYHRVSGITSNIDGTYNLFLAYVQTYTYSNKNFIFIKTGLDGKI</sequence>
<accession>A0A1H9JXN5</accession>
<organism evidence="2 3">
    <name type="scientific">Pedobacter rhizosphaerae</name>
    <dbReference type="NCBI Taxonomy" id="390241"/>
    <lineage>
        <taxon>Bacteria</taxon>
        <taxon>Pseudomonadati</taxon>
        <taxon>Bacteroidota</taxon>
        <taxon>Sphingobacteriia</taxon>
        <taxon>Sphingobacteriales</taxon>
        <taxon>Sphingobacteriaceae</taxon>
        <taxon>Pedobacter</taxon>
    </lineage>
</organism>
<keyword evidence="3" id="KW-1185">Reference proteome</keyword>
<name>A0A1H9JXN5_9SPHI</name>
<dbReference type="PROSITE" id="PS51257">
    <property type="entry name" value="PROKAR_LIPOPROTEIN"/>
    <property type="match status" value="1"/>
</dbReference>
<dbReference type="AlphaFoldDB" id="A0A1H9JXN5"/>
<evidence type="ECO:0000259" key="1">
    <source>
        <dbReference type="PROSITE" id="PS50853"/>
    </source>
</evidence>
<dbReference type="STRING" id="390241.SAMN04488023_102124"/>
<dbReference type="CDD" id="cd00063">
    <property type="entry name" value="FN3"/>
    <property type="match status" value="1"/>
</dbReference>
<dbReference type="InterPro" id="IPR036116">
    <property type="entry name" value="FN3_sf"/>
</dbReference>
<dbReference type="SUPFAM" id="SSF50998">
    <property type="entry name" value="Quinoprotein alcohol dehydrogenase-like"/>
    <property type="match status" value="1"/>
</dbReference>
<dbReference type="InterPro" id="IPR003961">
    <property type="entry name" value="FN3_dom"/>
</dbReference>